<protein>
    <submittedName>
        <fullName evidence="1">Uncharacterized protein</fullName>
    </submittedName>
</protein>
<organism evidence="1 2">
    <name type="scientific">Candidatus Rickettsiella isopodorum</name>
    <dbReference type="NCBI Taxonomy" id="1225476"/>
    <lineage>
        <taxon>Bacteria</taxon>
        <taxon>Pseudomonadati</taxon>
        <taxon>Pseudomonadota</taxon>
        <taxon>Gammaproteobacteria</taxon>
        <taxon>Legionellales</taxon>
        <taxon>Coxiellaceae</taxon>
        <taxon>Rickettsiella</taxon>
    </lineage>
</organism>
<dbReference type="OrthoDB" id="5660193at2"/>
<sequence length="107" mass="12236">MANVILDQFVHLKQPASDYLSQVYQISFKLNDLIEALKDLVSLIQEYTKSSHNLLDKGQISVKDFEDLNLCQITGIKHLRQAAKDIEAFNGFEIYSKALEKREVAHV</sequence>
<evidence type="ECO:0000313" key="1">
    <source>
        <dbReference type="EMBL" id="OIZ96312.1"/>
    </source>
</evidence>
<dbReference type="Proteomes" id="UP000183924">
    <property type="component" value="Unassembled WGS sequence"/>
</dbReference>
<dbReference type="AlphaFoldDB" id="A0A1J8NMJ7"/>
<accession>A0A1J8NMJ7</accession>
<dbReference type="EMBL" id="LUKY01000025">
    <property type="protein sequence ID" value="OIZ96312.1"/>
    <property type="molecule type" value="Genomic_DNA"/>
</dbReference>
<dbReference type="RefSeq" id="WP_071661853.1">
    <property type="nucleotide sequence ID" value="NZ_LUKY01000025.1"/>
</dbReference>
<keyword evidence="2" id="KW-1185">Reference proteome</keyword>
<evidence type="ECO:0000313" key="2">
    <source>
        <dbReference type="Proteomes" id="UP000183924"/>
    </source>
</evidence>
<reference evidence="1 2" key="1">
    <citation type="submission" date="2016-03" db="EMBL/GenBank/DDBJ databases">
        <title>Comparative genomics of Rickettsiella.</title>
        <authorList>
            <person name="Chandler C."/>
            <person name="Wang Y."/>
        </authorList>
    </citation>
    <scope>NUCLEOTIDE SEQUENCE [LARGE SCALE GENOMIC DNA]</scope>
    <source>
        <strain evidence="1 2">RCFS May 2013</strain>
    </source>
</reference>
<gene>
    <name evidence="1" type="ORF">A1D18_00405</name>
</gene>
<dbReference type="STRING" id="1225476.A1D18_00405"/>
<name>A0A1J8NMJ7_9COXI</name>
<proteinExistence type="predicted"/>
<comment type="caution">
    <text evidence="1">The sequence shown here is derived from an EMBL/GenBank/DDBJ whole genome shotgun (WGS) entry which is preliminary data.</text>
</comment>